<dbReference type="InterPro" id="IPR023346">
    <property type="entry name" value="Lysozyme-like_dom_sf"/>
</dbReference>
<proteinExistence type="predicted"/>
<dbReference type="InterPro" id="IPR043426">
    <property type="entry name" value="MltB-like"/>
</dbReference>
<evidence type="ECO:0000313" key="2">
    <source>
        <dbReference type="EMBL" id="GAF68716.1"/>
    </source>
</evidence>
<dbReference type="AlphaFoldDB" id="X0S0D1"/>
<sequence>MKKIPILLSLLCVLIFINTPSAFSKNHSSSLDLLEKHLKKKGYETASLFSHPKFEIYENIDSFFKNSAESKGITPYNEALKKGDRKEAERVLNEEYAKYKERIGYDRKTKDMPAFINRYSLQLTFCEQKYNIPREIIASIIGIESRFGKSTGKHIAFNVYVSMYVKNYRKKFALSQLEELLKFAGKIDKDVFKFNSSYAGAIGSMQFLPWSLNRWFVGNDVNNMNDSILSVANYLAHFKNKKGSLN</sequence>
<name>X0S0D1_9ZZZZ</name>
<comment type="caution">
    <text evidence="2">The sequence shown here is derived from an EMBL/GenBank/DDBJ whole genome shotgun (WGS) entry which is preliminary data.</text>
</comment>
<dbReference type="PANTHER" id="PTHR30163:SF9">
    <property type="entry name" value="MEMBRANE-BOUND LYTIC MUREIN TRANSGLYCOSYLASE B"/>
    <property type="match status" value="1"/>
</dbReference>
<gene>
    <name evidence="2" type="ORF">S01H1_12524</name>
</gene>
<dbReference type="SUPFAM" id="SSF53955">
    <property type="entry name" value="Lysozyme-like"/>
    <property type="match status" value="1"/>
</dbReference>
<dbReference type="EMBL" id="BARS01006435">
    <property type="protein sequence ID" value="GAF68716.1"/>
    <property type="molecule type" value="Genomic_DNA"/>
</dbReference>
<dbReference type="Gene3D" id="1.10.8.350">
    <property type="entry name" value="Bacterial muramidase"/>
    <property type="match status" value="1"/>
</dbReference>
<dbReference type="GO" id="GO:0009253">
    <property type="term" value="P:peptidoglycan catabolic process"/>
    <property type="evidence" value="ECO:0007669"/>
    <property type="project" value="TreeGrafter"/>
</dbReference>
<reference evidence="2" key="1">
    <citation type="journal article" date="2014" name="Front. Microbiol.">
        <title>High frequency of phylogenetically diverse reductive dehalogenase-homologous genes in deep subseafloor sedimentary metagenomes.</title>
        <authorList>
            <person name="Kawai M."/>
            <person name="Futagami T."/>
            <person name="Toyoda A."/>
            <person name="Takaki Y."/>
            <person name="Nishi S."/>
            <person name="Hori S."/>
            <person name="Arai W."/>
            <person name="Tsubouchi T."/>
            <person name="Morono Y."/>
            <person name="Uchiyama I."/>
            <person name="Ito T."/>
            <person name="Fujiyama A."/>
            <person name="Inagaki F."/>
            <person name="Takami H."/>
        </authorList>
    </citation>
    <scope>NUCLEOTIDE SEQUENCE</scope>
    <source>
        <strain evidence="2">Expedition CK06-06</strain>
    </source>
</reference>
<dbReference type="GO" id="GO:0008933">
    <property type="term" value="F:peptidoglycan lytic transglycosylase activity"/>
    <property type="evidence" value="ECO:0007669"/>
    <property type="project" value="TreeGrafter"/>
</dbReference>
<dbReference type="Pfam" id="PF13406">
    <property type="entry name" value="SLT_2"/>
    <property type="match status" value="1"/>
</dbReference>
<protein>
    <recommendedName>
        <fullName evidence="1">Transglycosylase SLT domain-containing protein</fullName>
    </recommendedName>
</protein>
<dbReference type="PANTHER" id="PTHR30163">
    <property type="entry name" value="MEMBRANE-BOUND LYTIC MUREIN TRANSGLYCOSYLASE B"/>
    <property type="match status" value="1"/>
</dbReference>
<dbReference type="InterPro" id="IPR031304">
    <property type="entry name" value="SLT_2"/>
</dbReference>
<accession>X0S0D1</accession>
<evidence type="ECO:0000259" key="1">
    <source>
        <dbReference type="Pfam" id="PF13406"/>
    </source>
</evidence>
<organism evidence="2">
    <name type="scientific">marine sediment metagenome</name>
    <dbReference type="NCBI Taxonomy" id="412755"/>
    <lineage>
        <taxon>unclassified sequences</taxon>
        <taxon>metagenomes</taxon>
        <taxon>ecological metagenomes</taxon>
    </lineage>
</organism>
<feature type="domain" description="Transglycosylase SLT" evidence="1">
    <location>
        <begin position="76"/>
        <end position="242"/>
    </location>
</feature>
<feature type="non-terminal residue" evidence="2">
    <location>
        <position position="246"/>
    </location>
</feature>